<proteinExistence type="predicted"/>
<comment type="caution">
    <text evidence="3">The sequence shown here is derived from an EMBL/GenBank/DDBJ whole genome shotgun (WGS) entry which is preliminary data.</text>
</comment>
<feature type="region of interest" description="Disordered" evidence="1">
    <location>
        <begin position="106"/>
        <end position="126"/>
    </location>
</feature>
<keyword evidence="4" id="KW-1185">Reference proteome</keyword>
<dbReference type="AlphaFoldDB" id="A0A7W3LX17"/>
<accession>A0A7W3LX17</accession>
<reference evidence="3 4" key="1">
    <citation type="submission" date="2020-08" db="EMBL/GenBank/DDBJ databases">
        <title>Genomic Encyclopedia of Type Strains, Phase IV (KMG-IV): sequencing the most valuable type-strain genomes for metagenomic binning, comparative biology and taxonomic classification.</title>
        <authorList>
            <person name="Goeker M."/>
        </authorList>
    </citation>
    <scope>NUCLEOTIDE SEQUENCE [LARGE SCALE GENOMIC DNA]</scope>
    <source>
        <strain evidence="3 4">DSM 44197</strain>
    </source>
</reference>
<protein>
    <recommendedName>
        <fullName evidence="2">GerMN domain-containing protein</fullName>
    </recommendedName>
</protein>
<dbReference type="EMBL" id="JACJIA010000013">
    <property type="protein sequence ID" value="MBA8955883.1"/>
    <property type="molecule type" value="Genomic_DNA"/>
</dbReference>
<gene>
    <name evidence="3" type="ORF">HNR61_007565</name>
</gene>
<organism evidence="3 4">
    <name type="scientific">Actinomadura namibiensis</name>
    <dbReference type="NCBI Taxonomy" id="182080"/>
    <lineage>
        <taxon>Bacteria</taxon>
        <taxon>Bacillati</taxon>
        <taxon>Actinomycetota</taxon>
        <taxon>Actinomycetes</taxon>
        <taxon>Streptosporangiales</taxon>
        <taxon>Thermomonosporaceae</taxon>
        <taxon>Actinomadura</taxon>
    </lineage>
</organism>
<dbReference type="InterPro" id="IPR019606">
    <property type="entry name" value="GerMN"/>
</dbReference>
<evidence type="ECO:0000256" key="1">
    <source>
        <dbReference type="SAM" id="MobiDB-lite"/>
    </source>
</evidence>
<evidence type="ECO:0000259" key="2">
    <source>
        <dbReference type="Pfam" id="PF10646"/>
    </source>
</evidence>
<feature type="domain" description="GerMN" evidence="2">
    <location>
        <begin position="17"/>
        <end position="107"/>
    </location>
</feature>
<dbReference type="Proteomes" id="UP000572680">
    <property type="component" value="Unassembled WGS sequence"/>
</dbReference>
<name>A0A7W3LX17_ACTNM</name>
<sequence length="126" mass="13761">MTGRDELADREHPPNTLYLVREGRLVPVRRPGVEDDRLLVFRQLRSGPTEEERNRGMTSAVPEALKVGFDEAGVRVDASGERPLPRPALAQLACTVTTLPGVKGIEVADGTPDPPAYTCADFPDLR</sequence>
<evidence type="ECO:0000313" key="4">
    <source>
        <dbReference type="Proteomes" id="UP000572680"/>
    </source>
</evidence>
<evidence type="ECO:0000313" key="3">
    <source>
        <dbReference type="EMBL" id="MBA8955883.1"/>
    </source>
</evidence>
<dbReference type="Pfam" id="PF10646">
    <property type="entry name" value="Germane"/>
    <property type="match status" value="1"/>
</dbReference>